<keyword evidence="7" id="KW-1185">Reference proteome</keyword>
<feature type="domain" description="Reverse transcriptase/retrotransposon-derived protein RNase H-like" evidence="4">
    <location>
        <begin position="216"/>
        <end position="298"/>
    </location>
</feature>
<keyword evidence="1" id="KW-0511">Multifunctional enzyme</keyword>
<dbReference type="InterPro" id="IPR056924">
    <property type="entry name" value="SH3_Tf2-1"/>
</dbReference>
<evidence type="ECO:0000313" key="6">
    <source>
        <dbReference type="EMBL" id="KAH0738137.1"/>
    </source>
</evidence>
<dbReference type="InterPro" id="IPR043128">
    <property type="entry name" value="Rev_trsase/Diguanyl_cyclase"/>
</dbReference>
<dbReference type="Gene3D" id="3.30.70.270">
    <property type="match status" value="2"/>
</dbReference>
<protein>
    <submittedName>
        <fullName evidence="6">Uncharacterized protein</fullName>
    </submittedName>
</protein>
<feature type="domain" description="Tf2-1-like SH3-like" evidence="5">
    <location>
        <begin position="489"/>
        <end position="543"/>
    </location>
</feature>
<dbReference type="Gene3D" id="3.10.10.10">
    <property type="entry name" value="HIV Type 1 Reverse Transcriptase, subunit A, domain 1"/>
    <property type="match status" value="2"/>
</dbReference>
<accession>A0ABQ7TVI6</accession>
<evidence type="ECO:0000256" key="2">
    <source>
        <dbReference type="SAM" id="Phobius"/>
    </source>
</evidence>
<dbReference type="InterPro" id="IPR041577">
    <property type="entry name" value="RT_RNaseH_2"/>
</dbReference>
<dbReference type="Pfam" id="PF24626">
    <property type="entry name" value="SH3_Tf2-1"/>
    <property type="match status" value="1"/>
</dbReference>
<name>A0ABQ7TVI6_SOLTU</name>
<sequence length="597" mass="69521">MAPAELKELKEQLKDLFDKCFIRPSVSPWGAPVLFVRKKDGSLRKCIDYRQLNKIDLIFGYHQLRVREYDIPKTSFMTRYGHYEFLVMSFGLTNAPAVFMEIINRVFKPYLDIFFIVFIDDILIYLRNEEDRASHLRIVLQTLNDKELYATLCLERELKLILRKLRQCKFGLDPHLQPDIRSLLGLVGYYRRFVERFSSISSPLTKLTQKIVKFQWSEASEKSFLELKKRLTTAPMLTLPKGTQGFVIYCDAYRVGLGCVLMQNGKVIAYASRQLTVHEKNYPTHDLELAAVVFSLKYSAIIFIVFMWMCSPITSLQYVFSQKELNLRQRRWLELLKDYDMSILYHPGKANVVTDALSRLSMGSTAHFEKDKKDLAKEVHRLAQLGVRLMDSTKGGVVLMNGAKSSLVSEVKEKQDQDPLLLEIMVIEMITYLSLSLLTIIVTMLSSKRLHMRLFMGEDADLLLDGLKLSRQKSYTDVRRRELEFDVDDWVYLKVSPMKGVMRFGKKGKLSPQYIGPYRISKRICNATYELELPQELAAVHPILDRQVRKLRTKKVASVKVLWRNQFVEEATWEAEEDMKKRYQHLFESGEVPDQAY</sequence>
<dbReference type="Pfam" id="PF00078">
    <property type="entry name" value="RVT_1"/>
    <property type="match status" value="1"/>
</dbReference>
<dbReference type="InterPro" id="IPR050951">
    <property type="entry name" value="Retrovirus_Pol_polyprotein"/>
</dbReference>
<proteinExistence type="predicted"/>
<organism evidence="6 7">
    <name type="scientific">Solanum tuberosum</name>
    <name type="common">Potato</name>
    <dbReference type="NCBI Taxonomy" id="4113"/>
    <lineage>
        <taxon>Eukaryota</taxon>
        <taxon>Viridiplantae</taxon>
        <taxon>Streptophyta</taxon>
        <taxon>Embryophyta</taxon>
        <taxon>Tracheophyta</taxon>
        <taxon>Spermatophyta</taxon>
        <taxon>Magnoliopsida</taxon>
        <taxon>eudicotyledons</taxon>
        <taxon>Gunneridae</taxon>
        <taxon>Pentapetalae</taxon>
        <taxon>asterids</taxon>
        <taxon>lamiids</taxon>
        <taxon>Solanales</taxon>
        <taxon>Solanaceae</taxon>
        <taxon>Solanoideae</taxon>
        <taxon>Solaneae</taxon>
        <taxon>Solanum</taxon>
    </lineage>
</organism>
<dbReference type="PANTHER" id="PTHR37984:SF5">
    <property type="entry name" value="PROTEIN NYNRIN-LIKE"/>
    <property type="match status" value="1"/>
</dbReference>
<dbReference type="InterPro" id="IPR000477">
    <property type="entry name" value="RT_dom"/>
</dbReference>
<dbReference type="InterPro" id="IPR043502">
    <property type="entry name" value="DNA/RNA_pol_sf"/>
</dbReference>
<dbReference type="PANTHER" id="PTHR37984">
    <property type="entry name" value="PROTEIN CBG26694"/>
    <property type="match status" value="1"/>
</dbReference>
<dbReference type="CDD" id="cd01647">
    <property type="entry name" value="RT_LTR"/>
    <property type="match status" value="1"/>
</dbReference>
<dbReference type="Proteomes" id="UP000826656">
    <property type="component" value="Unassembled WGS sequence"/>
</dbReference>
<evidence type="ECO:0000256" key="1">
    <source>
        <dbReference type="ARBA" id="ARBA00023268"/>
    </source>
</evidence>
<dbReference type="CDD" id="cd09274">
    <property type="entry name" value="RNase_HI_RT_Ty3"/>
    <property type="match status" value="1"/>
</dbReference>
<keyword evidence="2" id="KW-0812">Transmembrane</keyword>
<keyword evidence="2" id="KW-1133">Transmembrane helix</keyword>
<dbReference type="Pfam" id="PF17919">
    <property type="entry name" value="RT_RNaseH_2"/>
    <property type="match status" value="1"/>
</dbReference>
<comment type="caution">
    <text evidence="6">The sequence shown here is derived from an EMBL/GenBank/DDBJ whole genome shotgun (WGS) entry which is preliminary data.</text>
</comment>
<evidence type="ECO:0000313" key="7">
    <source>
        <dbReference type="Proteomes" id="UP000826656"/>
    </source>
</evidence>
<evidence type="ECO:0000259" key="4">
    <source>
        <dbReference type="Pfam" id="PF17919"/>
    </source>
</evidence>
<dbReference type="InterPro" id="IPR016197">
    <property type="entry name" value="Chromo-like_dom_sf"/>
</dbReference>
<feature type="transmembrane region" description="Helical" evidence="2">
    <location>
        <begin position="424"/>
        <end position="446"/>
    </location>
</feature>
<dbReference type="EMBL" id="JAIVGD010000028">
    <property type="protein sequence ID" value="KAH0738137.1"/>
    <property type="molecule type" value="Genomic_DNA"/>
</dbReference>
<reference evidence="6 7" key="1">
    <citation type="journal article" date="2021" name="bioRxiv">
        <title>Chromosome-scale and haplotype-resolved genome assembly of a tetraploid potato cultivar.</title>
        <authorList>
            <person name="Sun H."/>
            <person name="Jiao W.-B."/>
            <person name="Krause K."/>
            <person name="Campoy J.A."/>
            <person name="Goel M."/>
            <person name="Folz-Donahue K."/>
            <person name="Kukat C."/>
            <person name="Huettel B."/>
            <person name="Schneeberger K."/>
        </authorList>
    </citation>
    <scope>NUCLEOTIDE SEQUENCE [LARGE SCALE GENOMIC DNA]</scope>
    <source>
        <strain evidence="6">SolTubOtavaFocal</strain>
        <tissue evidence="6">Leaves</tissue>
    </source>
</reference>
<dbReference type="SUPFAM" id="SSF54160">
    <property type="entry name" value="Chromo domain-like"/>
    <property type="match status" value="1"/>
</dbReference>
<feature type="domain" description="Reverse transcriptase" evidence="3">
    <location>
        <begin position="47"/>
        <end position="148"/>
    </location>
</feature>
<gene>
    <name evidence="6" type="ORF">KY290_036842</name>
</gene>
<evidence type="ECO:0000259" key="5">
    <source>
        <dbReference type="Pfam" id="PF24626"/>
    </source>
</evidence>
<evidence type="ECO:0000259" key="3">
    <source>
        <dbReference type="Pfam" id="PF00078"/>
    </source>
</evidence>
<dbReference type="SUPFAM" id="SSF56672">
    <property type="entry name" value="DNA/RNA polymerases"/>
    <property type="match status" value="1"/>
</dbReference>
<keyword evidence="2" id="KW-0472">Membrane</keyword>